<evidence type="ECO:0000256" key="1">
    <source>
        <dbReference type="SAM" id="MobiDB-lite"/>
    </source>
</evidence>
<accession>W4K7Q5</accession>
<organism evidence="2 3">
    <name type="scientific">Heterobasidion irregulare (strain TC 32-1)</name>
    <dbReference type="NCBI Taxonomy" id="747525"/>
    <lineage>
        <taxon>Eukaryota</taxon>
        <taxon>Fungi</taxon>
        <taxon>Dikarya</taxon>
        <taxon>Basidiomycota</taxon>
        <taxon>Agaricomycotina</taxon>
        <taxon>Agaricomycetes</taxon>
        <taxon>Russulales</taxon>
        <taxon>Bondarzewiaceae</taxon>
        <taxon>Heterobasidion</taxon>
        <taxon>Heterobasidion annosum species complex</taxon>
    </lineage>
</organism>
<evidence type="ECO:0000313" key="2">
    <source>
        <dbReference type="EMBL" id="ETW81111.1"/>
    </source>
</evidence>
<proteinExistence type="predicted"/>
<dbReference type="AlphaFoldDB" id="W4K7Q5"/>
<evidence type="ECO:0000313" key="3">
    <source>
        <dbReference type="Proteomes" id="UP000030671"/>
    </source>
</evidence>
<reference evidence="2 3" key="1">
    <citation type="journal article" date="2012" name="New Phytol.">
        <title>Insight into trade-off between wood decay and parasitism from the genome of a fungal forest pathogen.</title>
        <authorList>
            <person name="Olson A."/>
            <person name="Aerts A."/>
            <person name="Asiegbu F."/>
            <person name="Belbahri L."/>
            <person name="Bouzid O."/>
            <person name="Broberg A."/>
            <person name="Canback B."/>
            <person name="Coutinho P.M."/>
            <person name="Cullen D."/>
            <person name="Dalman K."/>
            <person name="Deflorio G."/>
            <person name="van Diepen L.T."/>
            <person name="Dunand C."/>
            <person name="Duplessis S."/>
            <person name="Durling M."/>
            <person name="Gonthier P."/>
            <person name="Grimwood J."/>
            <person name="Fossdal C.G."/>
            <person name="Hansson D."/>
            <person name="Henrissat B."/>
            <person name="Hietala A."/>
            <person name="Himmelstrand K."/>
            <person name="Hoffmeister D."/>
            <person name="Hogberg N."/>
            <person name="James T.Y."/>
            <person name="Karlsson M."/>
            <person name="Kohler A."/>
            <person name="Kues U."/>
            <person name="Lee Y.H."/>
            <person name="Lin Y.C."/>
            <person name="Lind M."/>
            <person name="Lindquist E."/>
            <person name="Lombard V."/>
            <person name="Lucas S."/>
            <person name="Lunden K."/>
            <person name="Morin E."/>
            <person name="Murat C."/>
            <person name="Park J."/>
            <person name="Raffaello T."/>
            <person name="Rouze P."/>
            <person name="Salamov A."/>
            <person name="Schmutz J."/>
            <person name="Solheim H."/>
            <person name="Stahlberg J."/>
            <person name="Velez H."/>
            <person name="de Vries R.P."/>
            <person name="Wiebenga A."/>
            <person name="Woodward S."/>
            <person name="Yakovlev I."/>
            <person name="Garbelotto M."/>
            <person name="Martin F."/>
            <person name="Grigoriev I.V."/>
            <person name="Stenlid J."/>
        </authorList>
    </citation>
    <scope>NUCLEOTIDE SEQUENCE [LARGE SCALE GENOMIC DNA]</scope>
    <source>
        <strain evidence="2 3">TC 32-1</strain>
    </source>
</reference>
<feature type="region of interest" description="Disordered" evidence="1">
    <location>
        <begin position="362"/>
        <end position="382"/>
    </location>
</feature>
<dbReference type="InParanoid" id="W4K7Q5"/>
<gene>
    <name evidence="2" type="ORF">HETIRDRAFT_116148</name>
</gene>
<dbReference type="Proteomes" id="UP000030671">
    <property type="component" value="Unassembled WGS sequence"/>
</dbReference>
<dbReference type="KEGG" id="hir:HETIRDRAFT_116148"/>
<dbReference type="GeneID" id="20666510"/>
<name>W4K7Q5_HETIT</name>
<dbReference type="RefSeq" id="XP_009547784.1">
    <property type="nucleotide sequence ID" value="XM_009549489.1"/>
</dbReference>
<keyword evidence="3" id="KW-1185">Reference proteome</keyword>
<protein>
    <submittedName>
        <fullName evidence="2">Uncharacterized protein</fullName>
    </submittedName>
</protein>
<dbReference type="EMBL" id="KI925459">
    <property type="protein sequence ID" value="ETW81111.1"/>
    <property type="molecule type" value="Genomic_DNA"/>
</dbReference>
<dbReference type="HOGENOM" id="CLU_723735_0_0_1"/>
<sequence length="382" mass="41805">MDRAVPYGAIDGQLDAAPVMSRHKAVRDSTLVPSCTITTDCDLACTDAKLPSKRAEESEPLRQFWTKWDIFCKSCKDNNRLADELEVRALLMQLVATICVACTVGDSLLILSTDLATDGTMTPTSGQEDRATRVKQGYFNIEEEIVARYGSQRVSAGHFNTKRKILRALALPTLPHDGVPAAQPITFLTGQQIFQQVVASANCEHPFTAVARCLNGPKLKTSPSQKTGKVSHALSSTAITTLRTLKYRQPASSSYLAASHRRSSVVWPTCSLRAGMPVHCINHETYVLWDPYSLPFIDTLDAITLFISSPWRLECGSGSSAFRKITAQWMTFSRALFLAHVDADTALFSKIPEPLAADRLSASPNVSRDSPQLPFLPAPPVP</sequence>